<evidence type="ECO:0000259" key="1">
    <source>
        <dbReference type="Pfam" id="PF13613"/>
    </source>
</evidence>
<protein>
    <submittedName>
        <fullName evidence="3">Transposase family protein</fullName>
    </submittedName>
</protein>
<organism evidence="3">
    <name type="scientific">Streptomyces sp. NBC_00180</name>
    <dbReference type="NCBI Taxonomy" id="2903632"/>
    <lineage>
        <taxon>Bacteria</taxon>
        <taxon>Bacillati</taxon>
        <taxon>Actinomycetota</taxon>
        <taxon>Actinomycetes</taxon>
        <taxon>Kitasatosporales</taxon>
        <taxon>Streptomycetaceae</taxon>
        <taxon>Streptomyces</taxon>
    </lineage>
</organism>
<evidence type="ECO:0000313" key="2">
    <source>
        <dbReference type="EMBL" id="WTP83949.1"/>
    </source>
</evidence>
<dbReference type="Pfam" id="PF13613">
    <property type="entry name" value="HTH_Tnp_4"/>
    <property type="match status" value="1"/>
</dbReference>
<dbReference type="EMBL" id="CP108140">
    <property type="protein sequence ID" value="WTP91889.1"/>
    <property type="molecule type" value="Genomic_DNA"/>
</dbReference>
<proteinExistence type="predicted"/>
<evidence type="ECO:0000313" key="3">
    <source>
        <dbReference type="EMBL" id="WTP91889.1"/>
    </source>
</evidence>
<gene>
    <name evidence="2" type="ORF">OG477_00365</name>
    <name evidence="3" type="ORF">OG477_44980</name>
</gene>
<accession>A0AAU1IB61</accession>
<dbReference type="AlphaFoldDB" id="A0AAU1IB61"/>
<reference evidence="3" key="1">
    <citation type="submission" date="2022-10" db="EMBL/GenBank/DDBJ databases">
        <title>The complete genomes of actinobacterial strains from the NBC collection.</title>
        <authorList>
            <person name="Joergensen T.S."/>
            <person name="Alvarez Arevalo M."/>
            <person name="Sterndorff E.B."/>
            <person name="Faurdal D."/>
            <person name="Vuksanovic O."/>
            <person name="Mourched A.-S."/>
            <person name="Charusanti P."/>
            <person name="Shaw S."/>
            <person name="Blin K."/>
            <person name="Weber T."/>
        </authorList>
    </citation>
    <scope>NUCLEOTIDE SEQUENCE</scope>
    <source>
        <strain evidence="3">NBC 00180</strain>
    </source>
</reference>
<name>A0AAU1IB61_9ACTN</name>
<sequence>MFSYPAACDVDEEVLELVTTVIASREGDRACKLRPYDRARCTLVYLRKHDTLEQIAAGFGIGVATAWRYVNDQHTQPSDPYGPLYHALTSEVLPPRRADRVSPRAVKRPISPFSYKQAKSLRESRTARRATYTIRLRNPASTHP</sequence>
<dbReference type="EMBL" id="CP108140">
    <property type="protein sequence ID" value="WTP83949.1"/>
    <property type="molecule type" value="Genomic_DNA"/>
</dbReference>
<dbReference type="InterPro" id="IPR027805">
    <property type="entry name" value="Transposase_HTH_dom"/>
</dbReference>
<feature type="domain" description="Transposase Helix-turn-helix" evidence="1">
    <location>
        <begin position="31"/>
        <end position="71"/>
    </location>
</feature>